<reference evidence="2 3" key="1">
    <citation type="journal article" date="2024" name="IMA Fungus">
        <title>Apiospora arundinis, a panoply of carbohydrate-active enzymes and secondary metabolites.</title>
        <authorList>
            <person name="Sorensen T."/>
            <person name="Petersen C."/>
            <person name="Muurmann A.T."/>
            <person name="Christiansen J.V."/>
            <person name="Brundto M.L."/>
            <person name="Overgaard C.K."/>
            <person name="Boysen A.T."/>
            <person name="Wollenberg R.D."/>
            <person name="Larsen T.O."/>
            <person name="Sorensen J.L."/>
            <person name="Nielsen K.L."/>
            <person name="Sondergaard T.E."/>
        </authorList>
    </citation>
    <scope>NUCLEOTIDE SEQUENCE [LARGE SCALE GENOMIC DNA]</scope>
    <source>
        <strain evidence="2 3">AAU 773</strain>
    </source>
</reference>
<protein>
    <recommendedName>
        <fullName evidence="4">COX assembly mitochondrial protein</fullName>
    </recommendedName>
</protein>
<dbReference type="Proteomes" id="UP001390339">
    <property type="component" value="Unassembled WGS sequence"/>
</dbReference>
<name>A0ABR2JDT1_9PEZI</name>
<gene>
    <name evidence="2" type="ORF">PGQ11_005831</name>
</gene>
<dbReference type="EMBL" id="JAPCWZ010000003">
    <property type="protein sequence ID" value="KAK8875317.1"/>
    <property type="molecule type" value="Genomic_DNA"/>
</dbReference>
<evidence type="ECO:0000313" key="3">
    <source>
        <dbReference type="Proteomes" id="UP001390339"/>
    </source>
</evidence>
<accession>A0ABR2JDT1</accession>
<evidence type="ECO:0000313" key="2">
    <source>
        <dbReference type="EMBL" id="KAK8875317.1"/>
    </source>
</evidence>
<feature type="region of interest" description="Disordered" evidence="1">
    <location>
        <begin position="1"/>
        <end position="28"/>
    </location>
</feature>
<sequence length="107" mass="12287">MAEEILRNLERNMDSDEGDDNLSRQVQSALSDLVRRGTGYDHSSEPEGTWLRDLDICVSQVNETHYVSGFCGALADLQEHCLGYERLRRAKQREAEREAEQQTSEDR</sequence>
<comment type="caution">
    <text evidence="2">The sequence shown here is derived from an EMBL/GenBank/DDBJ whole genome shotgun (WGS) entry which is preliminary data.</text>
</comment>
<evidence type="ECO:0000256" key="1">
    <source>
        <dbReference type="SAM" id="MobiDB-lite"/>
    </source>
</evidence>
<feature type="compositionally biased region" description="Basic and acidic residues" evidence="1">
    <location>
        <begin position="1"/>
        <end position="14"/>
    </location>
</feature>
<organism evidence="2 3">
    <name type="scientific">Apiospora arundinis</name>
    <dbReference type="NCBI Taxonomy" id="335852"/>
    <lineage>
        <taxon>Eukaryota</taxon>
        <taxon>Fungi</taxon>
        <taxon>Dikarya</taxon>
        <taxon>Ascomycota</taxon>
        <taxon>Pezizomycotina</taxon>
        <taxon>Sordariomycetes</taxon>
        <taxon>Xylariomycetidae</taxon>
        <taxon>Amphisphaeriales</taxon>
        <taxon>Apiosporaceae</taxon>
        <taxon>Apiospora</taxon>
    </lineage>
</organism>
<proteinExistence type="predicted"/>
<evidence type="ECO:0008006" key="4">
    <source>
        <dbReference type="Google" id="ProtNLM"/>
    </source>
</evidence>
<keyword evidence="3" id="KW-1185">Reference proteome</keyword>